<proteinExistence type="predicted"/>
<dbReference type="STRING" id="1577792.QX51_15465"/>
<protein>
    <submittedName>
        <fullName evidence="1">Uncharacterized protein</fullName>
    </submittedName>
</protein>
<accession>A0A0B3VH70</accession>
<dbReference type="Proteomes" id="UP000031189">
    <property type="component" value="Unassembled WGS sequence"/>
</dbReference>
<name>A0A0B3VH70_9FIRM</name>
<evidence type="ECO:0000313" key="2">
    <source>
        <dbReference type="Proteomes" id="UP000031189"/>
    </source>
</evidence>
<dbReference type="EMBL" id="JWHR01000121">
    <property type="protein sequence ID" value="KHS56161.1"/>
    <property type="molecule type" value="Genomic_DNA"/>
</dbReference>
<gene>
    <name evidence="1" type="ORF">QX51_15465</name>
</gene>
<comment type="caution">
    <text evidence="1">The sequence shown here is derived from an EMBL/GenBank/DDBJ whole genome shotgun (WGS) entry which is preliminary data.</text>
</comment>
<evidence type="ECO:0000313" key="1">
    <source>
        <dbReference type="EMBL" id="KHS56161.1"/>
    </source>
</evidence>
<keyword evidence="2" id="KW-1185">Reference proteome</keyword>
<organism evidence="1 2">
    <name type="scientific">Terrisporobacter othiniensis</name>
    <dbReference type="NCBI Taxonomy" id="1577792"/>
    <lineage>
        <taxon>Bacteria</taxon>
        <taxon>Bacillati</taxon>
        <taxon>Bacillota</taxon>
        <taxon>Clostridia</taxon>
        <taxon>Peptostreptococcales</taxon>
        <taxon>Peptostreptococcaceae</taxon>
        <taxon>Terrisporobacter</taxon>
    </lineage>
</organism>
<dbReference type="OrthoDB" id="3035147at2"/>
<dbReference type="AlphaFoldDB" id="A0A0B3VH70"/>
<sequence length="93" mass="10485">MLSDYLGQVCTYKSKRGTNVYNEPVFEEKEILCRLVDKFKVITNSKGEEVVSSGVIQCVEHIKTGDLINDRKVISVSYMTSLDGIVGYRGYLL</sequence>
<reference evidence="1 2" key="1">
    <citation type="submission" date="2014-12" db="EMBL/GenBank/DDBJ databases">
        <title>Draft genome sequence of Terrisporobacter sp. 08-306576, isolated from the blood culture of a bacteremia patient.</title>
        <authorList>
            <person name="Lund L.C."/>
            <person name="Sydenham T.V."/>
            <person name="Hogh S.V."/>
            <person name="Skov M.N."/>
            <person name="Kemp M."/>
            <person name="Justesen U.S."/>
        </authorList>
    </citation>
    <scope>NUCLEOTIDE SEQUENCE [LARGE SCALE GENOMIC DNA]</scope>
    <source>
        <strain evidence="1 2">08-306576</strain>
    </source>
</reference>
<dbReference type="RefSeq" id="WP_039680790.1">
    <property type="nucleotide sequence ID" value="NZ_JWHR01000121.1"/>
</dbReference>